<name>A0A4Z2CWG7_SCHJA</name>
<comment type="caution">
    <text evidence="13">The sequence shown here is derived from an EMBL/GenBank/DDBJ whole genome shotgun (WGS) entry which is preliminary data.</text>
</comment>
<dbReference type="CDD" id="cd00054">
    <property type="entry name" value="EGF_CA"/>
    <property type="match status" value="4"/>
</dbReference>
<dbReference type="SMART" id="SM00051">
    <property type="entry name" value="DSL"/>
    <property type="match status" value="1"/>
</dbReference>
<dbReference type="InterPro" id="IPR000742">
    <property type="entry name" value="EGF"/>
</dbReference>
<dbReference type="GO" id="GO:0016020">
    <property type="term" value="C:membrane"/>
    <property type="evidence" value="ECO:0007669"/>
    <property type="project" value="UniProtKB-SubCell"/>
</dbReference>
<keyword evidence="2 7" id="KW-0245">EGF-like domain</keyword>
<feature type="transmembrane region" description="Helical" evidence="10">
    <location>
        <begin position="21"/>
        <end position="43"/>
    </location>
</feature>
<feature type="disulfide bond" evidence="8">
    <location>
        <begin position="309"/>
        <end position="318"/>
    </location>
</feature>
<dbReference type="FunFam" id="2.10.25.10:FF:000095">
    <property type="entry name" value="Notch, isoform B"/>
    <property type="match status" value="1"/>
</dbReference>
<dbReference type="InterPro" id="IPR013111">
    <property type="entry name" value="EGF_extracell"/>
</dbReference>
<evidence type="ECO:0000256" key="1">
    <source>
        <dbReference type="ARBA" id="ARBA00022473"/>
    </source>
</evidence>
<keyword evidence="1 9" id="KW-0217">Developmental protein</keyword>
<keyword evidence="6 7" id="KW-1015">Disulfide bond</keyword>
<dbReference type="GO" id="GO:0030154">
    <property type="term" value="P:cell differentiation"/>
    <property type="evidence" value="ECO:0007669"/>
    <property type="project" value="UniProtKB-KW"/>
</dbReference>
<evidence type="ECO:0000259" key="12">
    <source>
        <dbReference type="PROSITE" id="PS51051"/>
    </source>
</evidence>
<dbReference type="PROSITE" id="PS00022">
    <property type="entry name" value="EGF_1"/>
    <property type="match status" value="7"/>
</dbReference>
<dbReference type="GO" id="GO:0007154">
    <property type="term" value="P:cell communication"/>
    <property type="evidence" value="ECO:0007669"/>
    <property type="project" value="InterPro"/>
</dbReference>
<dbReference type="EMBL" id="SKCS01000407">
    <property type="protein sequence ID" value="TNN08545.1"/>
    <property type="molecule type" value="Genomic_DNA"/>
</dbReference>
<feature type="domain" description="EGF-like" evidence="11">
    <location>
        <begin position="538"/>
        <end position="574"/>
    </location>
</feature>
<evidence type="ECO:0000256" key="7">
    <source>
        <dbReference type="PROSITE-ProRule" id="PRU00076"/>
    </source>
</evidence>
<feature type="domain" description="EGF-like" evidence="11">
    <location>
        <begin position="391"/>
        <end position="437"/>
    </location>
</feature>
<dbReference type="Gene3D" id="2.10.25.10">
    <property type="entry name" value="Laminin"/>
    <property type="match status" value="5"/>
</dbReference>
<keyword evidence="4" id="KW-0221">Differentiation</keyword>
<dbReference type="Pfam" id="PF01414">
    <property type="entry name" value="DSL"/>
    <property type="match status" value="1"/>
</dbReference>
<dbReference type="Pfam" id="PF00008">
    <property type="entry name" value="EGF"/>
    <property type="match status" value="2"/>
</dbReference>
<protein>
    <recommendedName>
        <fullName evidence="9">Delta-like protein</fullName>
    </recommendedName>
</protein>
<feature type="domain" description="EGF-like" evidence="11">
    <location>
        <begin position="614"/>
        <end position="657"/>
    </location>
</feature>
<dbReference type="FunFam" id="2.10.25.140:FF:000001">
    <property type="entry name" value="Delta-like protein"/>
    <property type="match status" value="1"/>
</dbReference>
<evidence type="ECO:0000256" key="10">
    <source>
        <dbReference type="SAM" id="Phobius"/>
    </source>
</evidence>
<dbReference type="PRINTS" id="PR00010">
    <property type="entry name" value="EGFBLOOD"/>
</dbReference>
<feature type="disulfide bond" evidence="8">
    <location>
        <begin position="275"/>
        <end position="284"/>
    </location>
</feature>
<feature type="transmembrane region" description="Helical" evidence="10">
    <location>
        <begin position="700"/>
        <end position="726"/>
    </location>
</feature>
<feature type="domain" description="EGF-like" evidence="11">
    <location>
        <begin position="576"/>
        <end position="612"/>
    </location>
</feature>
<feature type="disulfide bond" evidence="7">
    <location>
        <begin position="564"/>
        <end position="573"/>
    </location>
</feature>
<feature type="disulfide bond" evidence="7">
    <location>
        <begin position="462"/>
        <end position="471"/>
    </location>
</feature>
<dbReference type="Pfam" id="PF21700">
    <property type="entry name" value="EGF_DL_JAG"/>
    <property type="match status" value="1"/>
</dbReference>
<dbReference type="InterPro" id="IPR013032">
    <property type="entry name" value="EGF-like_CS"/>
</dbReference>
<feature type="disulfide bond" evidence="7">
    <location>
        <begin position="647"/>
        <end position="656"/>
    </location>
</feature>
<sequence length="925" mass="106221">MVIVMTSNQFNIQQQPSRNHFLYIFFVFIINLLVSCFFCESMNENEFRENRKFFTRSVFNLHIEHLMLNLAKHLNKSNESTFTENCLQHININQCHIVLGICIAEIKYINHPNHHIPVNRPILIKHQDNLINAYSRAPSFSWEIYNDLLPVDCEIGHEQILTGLLSLNASINRVNLTYNVKLSTMIKHNVKLLFNVYHLTSNGDLWFVDQLSSVLYRVELNQPWTSIKLDELSHSISVEDVQQKFTDMTNSMTSSLTKNLSPSYFNISASYRYLCSLNYYGEHCNRYCKPRDSHLGHYQCHPQTGELICNSGWTGARCNQALCRKGCKHGTCIGSELCRCIDGWTGPNCDQCVTTPGCLNGHCQFSSKHTSYLPFTCECEPGWTGMLCNINMRICDNTEHVNICQNHGVCINQPDPNGLKVLYRCECLPGFYGTHCEKQINNCKYHGCNNRGECKKEGKCKCDPSYYGTFCQFNQTTCNQNPCLGNQSKCYTTSNKIIPITTTTTTTTTLTNKQLNQTVKQFKCQCEQGKFGENCEYDLDECLLEPCQNGGQCVDLTTGYKCICPPRFTGSQCQFTLKACQNNSCSNGGECLDESISFQCHCLKGWKGVTCQENINECSEIPKQTGRSLCQNNAGCRDLLGSYKCLCSSQWEGKHCELYKVNQTQHQPNHYHQHFNDCQHDKDVNNSVSKNRMNHHLNEFLILFIILTIAFLIMIISLSGSILFFCTNYKHQKMKKLNNPSTCQPMLNTHLLRSIDNSTSETLKLNEHEISSTSSYQQFNYPIQHEKHISNRIKPIQNWPCLLYVNKLLSDKSDCYQNQKKSSLIETPQCYVEQNVYLNKNINMNSLLRLDNMPKVYWKDSSKQHLVYNQNNNYQHHHCNHHIHNNDNVTNQLISTSSLSSFNKRLDTPPPTYEISVGLNTIVQK</sequence>
<feature type="disulfide bond" evidence="8">
    <location>
        <begin position="288"/>
        <end position="300"/>
    </location>
</feature>
<comment type="function">
    <text evidence="9">Putative Notch ligand involved in the mediation of Notch signaling.</text>
</comment>
<feature type="disulfide bond" evidence="7">
    <location>
        <begin position="602"/>
        <end position="611"/>
    </location>
</feature>
<dbReference type="InterPro" id="IPR018097">
    <property type="entry name" value="EGF_Ca-bd_CS"/>
</dbReference>
<dbReference type="STRING" id="6182.A0A4Z2CWG7"/>
<keyword evidence="3 9" id="KW-0677">Repeat</keyword>
<dbReference type="Gene3D" id="2.10.25.140">
    <property type="match status" value="1"/>
</dbReference>
<evidence type="ECO:0000256" key="5">
    <source>
        <dbReference type="ARBA" id="ARBA00022843"/>
    </source>
</evidence>
<evidence type="ECO:0000313" key="14">
    <source>
        <dbReference type="Proteomes" id="UP000311919"/>
    </source>
</evidence>
<organism evidence="13 14">
    <name type="scientific">Schistosoma japonicum</name>
    <name type="common">Blood fluke</name>
    <dbReference type="NCBI Taxonomy" id="6182"/>
    <lineage>
        <taxon>Eukaryota</taxon>
        <taxon>Metazoa</taxon>
        <taxon>Spiralia</taxon>
        <taxon>Lophotrochozoa</taxon>
        <taxon>Platyhelminthes</taxon>
        <taxon>Trematoda</taxon>
        <taxon>Digenea</taxon>
        <taxon>Strigeidida</taxon>
        <taxon>Schistosomatoidea</taxon>
        <taxon>Schistosomatidae</taxon>
        <taxon>Schistosoma</taxon>
    </lineage>
</organism>
<evidence type="ECO:0000256" key="6">
    <source>
        <dbReference type="ARBA" id="ARBA00023157"/>
    </source>
</evidence>
<evidence type="ECO:0000313" key="13">
    <source>
        <dbReference type="EMBL" id="TNN08545.1"/>
    </source>
</evidence>
<feature type="disulfide bond" evidence="7">
    <location>
        <begin position="427"/>
        <end position="436"/>
    </location>
</feature>
<comment type="caution">
    <text evidence="7">Lacks conserved residue(s) required for the propagation of feature annotation.</text>
</comment>
<evidence type="ECO:0000256" key="2">
    <source>
        <dbReference type="ARBA" id="ARBA00022536"/>
    </source>
</evidence>
<dbReference type="GO" id="GO:0005509">
    <property type="term" value="F:calcium ion binding"/>
    <property type="evidence" value="ECO:0007669"/>
    <property type="project" value="InterPro"/>
</dbReference>
<dbReference type="InterPro" id="IPR000152">
    <property type="entry name" value="EGF-type_Asp/Asn_hydroxyl_site"/>
</dbReference>
<reference evidence="13 14" key="1">
    <citation type="submission" date="2019-03" db="EMBL/GenBank/DDBJ databases">
        <title>An improved genome assembly of the fluke Schistosoma japonicum.</title>
        <authorList>
            <person name="Hu W."/>
            <person name="Luo F."/>
            <person name="Yin M."/>
            <person name="Mo X."/>
            <person name="Sun C."/>
            <person name="Wu Q."/>
            <person name="Zhu B."/>
            <person name="Xiang M."/>
            <person name="Wang J."/>
            <person name="Wang Y."/>
            <person name="Zhang T."/>
            <person name="Xu B."/>
            <person name="Zheng H."/>
            <person name="Feng Z."/>
        </authorList>
    </citation>
    <scope>NUCLEOTIDE SEQUENCE [LARGE SCALE GENOMIC DNA]</scope>
    <source>
        <strain evidence="13">HuSjv2</strain>
        <tissue evidence="13">Worms</tissue>
    </source>
</reference>
<keyword evidence="5" id="KW-0832">Ubl conjugation</keyword>
<dbReference type="FunFam" id="2.10.25.10:FF:000246">
    <property type="entry name" value="EGF-like repeat and discoidin I-like domain-containing protein 3"/>
    <property type="match status" value="1"/>
</dbReference>
<keyword evidence="9 10" id="KW-1133">Transmembrane helix</keyword>
<comment type="subcellular location">
    <subcellularLocation>
        <location evidence="9">Membrane</location>
        <topology evidence="9">Single-pass type I membrane protein</topology>
    </subcellularLocation>
</comment>
<evidence type="ECO:0000259" key="11">
    <source>
        <dbReference type="PROSITE" id="PS50026"/>
    </source>
</evidence>
<evidence type="ECO:0000256" key="8">
    <source>
        <dbReference type="PROSITE-ProRule" id="PRU00377"/>
    </source>
</evidence>
<dbReference type="SMART" id="SM00179">
    <property type="entry name" value="EGF_CA"/>
    <property type="match status" value="4"/>
</dbReference>
<evidence type="ECO:0000256" key="4">
    <source>
        <dbReference type="ARBA" id="ARBA00022782"/>
    </source>
</evidence>
<dbReference type="PROSITE" id="PS00010">
    <property type="entry name" value="ASX_HYDROXYL"/>
    <property type="match status" value="3"/>
</dbReference>
<feature type="domain" description="EGF-like" evidence="11">
    <location>
        <begin position="319"/>
        <end position="350"/>
    </location>
</feature>
<dbReference type="InterPro" id="IPR051022">
    <property type="entry name" value="Notch_Cell-Fate_Det"/>
</dbReference>
<evidence type="ECO:0000256" key="3">
    <source>
        <dbReference type="ARBA" id="ARBA00022737"/>
    </source>
</evidence>
<keyword evidence="9 10" id="KW-0812">Transmembrane</keyword>
<dbReference type="InterPro" id="IPR001774">
    <property type="entry name" value="DSL"/>
</dbReference>
<feature type="domain" description="DSL" evidence="12">
    <location>
        <begin position="273"/>
        <end position="318"/>
    </location>
</feature>
<proteinExistence type="predicted"/>
<dbReference type="PANTHER" id="PTHR24049">
    <property type="entry name" value="CRUMBS FAMILY MEMBER"/>
    <property type="match status" value="1"/>
</dbReference>
<dbReference type="OrthoDB" id="5953235at2759"/>
<keyword evidence="9 10" id="KW-0472">Membrane</keyword>
<dbReference type="SMART" id="SM00181">
    <property type="entry name" value="EGF"/>
    <property type="match status" value="8"/>
</dbReference>
<dbReference type="SUPFAM" id="SSF57196">
    <property type="entry name" value="EGF/Laminin"/>
    <property type="match status" value="5"/>
</dbReference>
<feature type="domain" description="EGF-like" evidence="11">
    <location>
        <begin position="439"/>
        <end position="472"/>
    </location>
</feature>
<dbReference type="Pfam" id="PF07974">
    <property type="entry name" value="EGF_2"/>
    <property type="match status" value="1"/>
</dbReference>
<dbReference type="PROSITE" id="PS01186">
    <property type="entry name" value="EGF_2"/>
    <property type="match status" value="3"/>
</dbReference>
<dbReference type="InterPro" id="IPR001881">
    <property type="entry name" value="EGF-like_Ca-bd_dom"/>
</dbReference>
<dbReference type="Proteomes" id="UP000311919">
    <property type="component" value="Unassembled WGS sequence"/>
</dbReference>
<dbReference type="Pfam" id="PF12661">
    <property type="entry name" value="hEGF"/>
    <property type="match status" value="1"/>
</dbReference>
<evidence type="ECO:0000256" key="9">
    <source>
        <dbReference type="RuleBase" id="RU280815"/>
    </source>
</evidence>
<dbReference type="AlphaFoldDB" id="A0A4Z2CWG7"/>
<dbReference type="PROSITE" id="PS50026">
    <property type="entry name" value="EGF_3"/>
    <property type="match status" value="6"/>
</dbReference>
<keyword evidence="14" id="KW-1185">Reference proteome</keyword>
<gene>
    <name evidence="13" type="ORF">EWB00_006972</name>
</gene>
<feature type="disulfide bond" evidence="7">
    <location>
        <begin position="340"/>
        <end position="349"/>
    </location>
</feature>
<keyword evidence="9" id="KW-0732">Signal</keyword>
<dbReference type="PROSITE" id="PS51051">
    <property type="entry name" value="DSL"/>
    <property type="match status" value="1"/>
</dbReference>
<dbReference type="PROSITE" id="PS01187">
    <property type="entry name" value="EGF_CA"/>
    <property type="match status" value="2"/>
</dbReference>
<accession>A0A4Z2CWG7</accession>